<dbReference type="Proteomes" id="UP000811899">
    <property type="component" value="Unassembled WGS sequence"/>
</dbReference>
<feature type="chain" id="PRO_5043890493" evidence="1">
    <location>
        <begin position="24"/>
        <end position="443"/>
    </location>
</feature>
<gene>
    <name evidence="2" type="ORF">KI809_14025</name>
</gene>
<protein>
    <submittedName>
        <fullName evidence="2">Uncharacterized protein</fullName>
    </submittedName>
</protein>
<reference evidence="2 3" key="1">
    <citation type="submission" date="2021-05" db="EMBL/GenBank/DDBJ databases">
        <title>The draft genome of Geobacter pelophilus DSM 12255.</title>
        <authorList>
            <person name="Xu Z."/>
            <person name="Masuda Y."/>
            <person name="Itoh H."/>
            <person name="Senoo K."/>
        </authorList>
    </citation>
    <scope>NUCLEOTIDE SEQUENCE [LARGE SCALE GENOMIC DNA]</scope>
    <source>
        <strain evidence="2 3">DSM 12255</strain>
    </source>
</reference>
<evidence type="ECO:0000313" key="3">
    <source>
        <dbReference type="Proteomes" id="UP000811899"/>
    </source>
</evidence>
<feature type="signal peptide" evidence="1">
    <location>
        <begin position="1"/>
        <end position="23"/>
    </location>
</feature>
<dbReference type="AlphaFoldDB" id="A0AAW4LAP9"/>
<dbReference type="RefSeq" id="WP_214172183.1">
    <property type="nucleotide sequence ID" value="NZ_JAHCVJ010000005.1"/>
</dbReference>
<evidence type="ECO:0000313" key="2">
    <source>
        <dbReference type="EMBL" id="MBT0665421.1"/>
    </source>
</evidence>
<name>A0AAW4LAP9_9BACT</name>
<evidence type="ECO:0000256" key="1">
    <source>
        <dbReference type="SAM" id="SignalP"/>
    </source>
</evidence>
<keyword evidence="3" id="KW-1185">Reference proteome</keyword>
<accession>A0AAW4LAP9</accession>
<keyword evidence="1" id="KW-0732">Signal</keyword>
<dbReference type="PROSITE" id="PS51257">
    <property type="entry name" value="PROKAR_LIPOPROTEIN"/>
    <property type="match status" value="1"/>
</dbReference>
<sequence length="443" mass="47138">MKMKKLHVLLATTLLIVITGCSGSDPTPATKSWGTAALIETDNAGGAGSPQVAFDASGNAVAVWYQHDGTRYNIWSNRYNAVTGWGTATLIETDNAGNAFDPQVTINASGNAVAVWQQSDGTRYNIWSNRYTAGAGWGIAALIETDTAENAYYPQVAINASGNTVAVWQQSDGTRSNIWSNRYNAGTWGTAVLIESDNAGDASYPQVAIDASGNALAVWQQSDGTRYNIWSNRYNAVTGWGTAALIETDNLGDAFNPQVAIDTSGNAVAVWHQSDGTHTNIWSNRYTAVTGWGTAALIETDNAGNALIPKVAIDSFGNAVAVWYQYDGSRSNIWSNRYTTGTGWGTAAPIETDNTGDADFPQVAVNASGNAVAVWRQHDGSRSNIYSNRYTVGTDWGTAALIETDNAGGADSPKVAIDASGNAAAVWRQYDGARPNIWSNVYR</sequence>
<comment type="caution">
    <text evidence="2">The sequence shown here is derived from an EMBL/GenBank/DDBJ whole genome shotgun (WGS) entry which is preliminary data.</text>
</comment>
<dbReference type="SUPFAM" id="SSF89372">
    <property type="entry name" value="Fucose-specific lectin"/>
    <property type="match status" value="1"/>
</dbReference>
<proteinExistence type="predicted"/>
<organism evidence="2 3">
    <name type="scientific">Geoanaerobacter pelophilus</name>
    <dbReference type="NCBI Taxonomy" id="60036"/>
    <lineage>
        <taxon>Bacteria</taxon>
        <taxon>Pseudomonadati</taxon>
        <taxon>Thermodesulfobacteriota</taxon>
        <taxon>Desulfuromonadia</taxon>
        <taxon>Geobacterales</taxon>
        <taxon>Geobacteraceae</taxon>
        <taxon>Geoanaerobacter</taxon>
    </lineage>
</organism>
<dbReference type="EMBL" id="JAHCVJ010000005">
    <property type="protein sequence ID" value="MBT0665421.1"/>
    <property type="molecule type" value="Genomic_DNA"/>
</dbReference>